<reference evidence="2 3" key="1">
    <citation type="submission" date="2020-03" db="EMBL/GenBank/DDBJ databases">
        <title>Whole genome shotgun sequence of Phytohabitans houttuyneae NBRC 108639.</title>
        <authorList>
            <person name="Komaki H."/>
            <person name="Tamura T."/>
        </authorList>
    </citation>
    <scope>NUCLEOTIDE SEQUENCE [LARGE SCALE GENOMIC DNA]</scope>
    <source>
        <strain evidence="2 3">NBRC 108639</strain>
    </source>
</reference>
<accession>A0A6V8KIL9</accession>
<dbReference type="EMBL" id="BLPF01000002">
    <property type="protein sequence ID" value="GFJ81969.1"/>
    <property type="molecule type" value="Genomic_DNA"/>
</dbReference>
<dbReference type="AlphaFoldDB" id="A0A6V8KIL9"/>
<feature type="signal peptide" evidence="1">
    <location>
        <begin position="1"/>
        <end position="27"/>
    </location>
</feature>
<organism evidence="2 3">
    <name type="scientific">Phytohabitans houttuyneae</name>
    <dbReference type="NCBI Taxonomy" id="1076126"/>
    <lineage>
        <taxon>Bacteria</taxon>
        <taxon>Bacillati</taxon>
        <taxon>Actinomycetota</taxon>
        <taxon>Actinomycetes</taxon>
        <taxon>Micromonosporales</taxon>
        <taxon>Micromonosporaceae</taxon>
    </lineage>
</organism>
<sequence>MTRLRRAFVIVIAVISGLLASSTAARANAVFPFRADSGDNCRYGTTQGSLIWRYSTTTPIRPITLDVRGTLVDHPLPDEWGFLCRDDGYYSVATFVAYLSNGTTARAEARADNAIVSLGFTLGSSSTTSSISRATVQVCRSPLRGTGASYCGTPQHYAPVVYDPPPPTP</sequence>
<keyword evidence="1" id="KW-0732">Signal</keyword>
<comment type="caution">
    <text evidence="2">The sequence shown here is derived from an EMBL/GenBank/DDBJ whole genome shotgun (WGS) entry which is preliminary data.</text>
</comment>
<evidence type="ECO:0008006" key="4">
    <source>
        <dbReference type="Google" id="ProtNLM"/>
    </source>
</evidence>
<evidence type="ECO:0000256" key="1">
    <source>
        <dbReference type="SAM" id="SignalP"/>
    </source>
</evidence>
<keyword evidence="3" id="KW-1185">Reference proteome</keyword>
<dbReference type="RefSeq" id="WP_345515077.1">
    <property type="nucleotide sequence ID" value="NZ_BAABGO010000042.1"/>
</dbReference>
<evidence type="ECO:0000313" key="2">
    <source>
        <dbReference type="EMBL" id="GFJ81969.1"/>
    </source>
</evidence>
<dbReference type="Proteomes" id="UP000482800">
    <property type="component" value="Unassembled WGS sequence"/>
</dbReference>
<name>A0A6V8KIL9_9ACTN</name>
<reference evidence="2 3" key="2">
    <citation type="submission" date="2020-03" db="EMBL/GenBank/DDBJ databases">
        <authorList>
            <person name="Ichikawa N."/>
            <person name="Kimura A."/>
            <person name="Kitahashi Y."/>
            <person name="Uohara A."/>
        </authorList>
    </citation>
    <scope>NUCLEOTIDE SEQUENCE [LARGE SCALE GENOMIC DNA]</scope>
    <source>
        <strain evidence="2 3">NBRC 108639</strain>
    </source>
</reference>
<gene>
    <name evidence="2" type="ORF">Phou_061490</name>
</gene>
<evidence type="ECO:0000313" key="3">
    <source>
        <dbReference type="Proteomes" id="UP000482800"/>
    </source>
</evidence>
<feature type="chain" id="PRO_5039367590" description="Secreted protein" evidence="1">
    <location>
        <begin position="28"/>
        <end position="169"/>
    </location>
</feature>
<protein>
    <recommendedName>
        <fullName evidence="4">Secreted protein</fullName>
    </recommendedName>
</protein>
<proteinExistence type="predicted"/>